<protein>
    <submittedName>
        <fullName evidence="1">Uncharacterized protein</fullName>
    </submittedName>
</protein>
<comment type="caution">
    <text evidence="1">The sequence shown here is derived from an EMBL/GenBank/DDBJ whole genome shotgun (WGS) entry which is preliminary data.</text>
</comment>
<dbReference type="EMBL" id="LUGG01000003">
    <property type="protein sequence ID" value="OBZ76086.1"/>
    <property type="molecule type" value="Genomic_DNA"/>
</dbReference>
<name>A0A1C7MIA4_GRIFR</name>
<evidence type="ECO:0000313" key="1">
    <source>
        <dbReference type="EMBL" id="OBZ76086.1"/>
    </source>
</evidence>
<evidence type="ECO:0000313" key="2">
    <source>
        <dbReference type="Proteomes" id="UP000092993"/>
    </source>
</evidence>
<proteinExistence type="predicted"/>
<dbReference type="STRING" id="5627.A0A1C7MIA4"/>
<dbReference type="Proteomes" id="UP000092993">
    <property type="component" value="Unassembled WGS sequence"/>
</dbReference>
<gene>
    <name evidence="1" type="ORF">A0H81_03338</name>
</gene>
<reference evidence="1 2" key="1">
    <citation type="submission" date="2016-03" db="EMBL/GenBank/DDBJ databases">
        <title>Whole genome sequencing of Grifola frondosa 9006-11.</title>
        <authorList>
            <person name="Min B."/>
            <person name="Park H."/>
            <person name="Kim J.-G."/>
            <person name="Cho H."/>
            <person name="Oh Y.-L."/>
            <person name="Kong W.-S."/>
            <person name="Choi I.-G."/>
        </authorList>
    </citation>
    <scope>NUCLEOTIDE SEQUENCE [LARGE SCALE GENOMIC DNA]</scope>
    <source>
        <strain evidence="1 2">9006-11</strain>
    </source>
</reference>
<dbReference type="AlphaFoldDB" id="A0A1C7MIA4"/>
<organism evidence="1 2">
    <name type="scientific">Grifola frondosa</name>
    <name type="common">Maitake</name>
    <name type="synonym">Polyporus frondosus</name>
    <dbReference type="NCBI Taxonomy" id="5627"/>
    <lineage>
        <taxon>Eukaryota</taxon>
        <taxon>Fungi</taxon>
        <taxon>Dikarya</taxon>
        <taxon>Basidiomycota</taxon>
        <taxon>Agaricomycotina</taxon>
        <taxon>Agaricomycetes</taxon>
        <taxon>Polyporales</taxon>
        <taxon>Grifolaceae</taxon>
        <taxon>Grifola</taxon>
    </lineage>
</organism>
<accession>A0A1C7MIA4</accession>
<keyword evidence="2" id="KW-1185">Reference proteome</keyword>
<dbReference type="OrthoDB" id="1708823at2759"/>
<sequence length="155" mass="16875">MTATTRVISVRFSSQQTAGPSTRHPGIPCAAARRRHVHALTVLEFVHANSPGASPRATVSLLAITNARIYSKNRSLLSALSFHRNLCYMFGSLVKPDGDVGLHRLKTETAPASAARAHAYLWGFLSILEEIEWNYLLDDNRDGMSSADGTPLMGN</sequence>